<dbReference type="GO" id="GO:0005363">
    <property type="term" value="F:maltose transmembrane transporter activity"/>
    <property type="evidence" value="ECO:0000318"/>
    <property type="project" value="GO_Central"/>
</dbReference>
<dbReference type="AlphaFoldDB" id="D8RC71"/>
<dbReference type="GO" id="GO:0009941">
    <property type="term" value="C:chloroplast envelope"/>
    <property type="evidence" value="ECO:0000318"/>
    <property type="project" value="GO_Central"/>
</dbReference>
<keyword evidence="1" id="KW-1133">Transmembrane helix</keyword>
<feature type="transmembrane region" description="Helical" evidence="1">
    <location>
        <begin position="234"/>
        <end position="256"/>
    </location>
</feature>
<dbReference type="Gramene" id="EFJ30075">
    <property type="protein sequence ID" value="EFJ30075"/>
    <property type="gene ID" value="SELMODRAFT_90398"/>
</dbReference>
<evidence type="ECO:0000313" key="2">
    <source>
        <dbReference type="EMBL" id="EFJ30075.1"/>
    </source>
</evidence>
<evidence type="ECO:0000313" key="3">
    <source>
        <dbReference type="Proteomes" id="UP000001514"/>
    </source>
</evidence>
<feature type="transmembrane region" description="Helical" evidence="1">
    <location>
        <begin position="295"/>
        <end position="315"/>
    </location>
</feature>
<dbReference type="STRING" id="88036.D8RC71"/>
<feature type="transmembrane region" description="Helical" evidence="1">
    <location>
        <begin position="119"/>
        <end position="139"/>
    </location>
</feature>
<dbReference type="KEGG" id="smo:SELMODRAFT_90398"/>
<keyword evidence="3" id="KW-1185">Reference proteome</keyword>
<organism evidence="3">
    <name type="scientific">Selaginella moellendorffii</name>
    <name type="common">Spikemoss</name>
    <dbReference type="NCBI Taxonomy" id="88036"/>
    <lineage>
        <taxon>Eukaryota</taxon>
        <taxon>Viridiplantae</taxon>
        <taxon>Streptophyta</taxon>
        <taxon>Embryophyta</taxon>
        <taxon>Tracheophyta</taxon>
        <taxon>Lycopodiopsida</taxon>
        <taxon>Selaginellales</taxon>
        <taxon>Selaginellaceae</taxon>
        <taxon>Selaginella</taxon>
    </lineage>
</organism>
<dbReference type="HOGENOM" id="CLU_049521_0_0_1"/>
<name>D8RC71_SELML</name>
<proteinExistence type="predicted"/>
<dbReference type="Proteomes" id="UP000001514">
    <property type="component" value="Unassembled WGS sequence"/>
</dbReference>
<dbReference type="EMBL" id="GL377576">
    <property type="protein sequence ID" value="EFJ30075.1"/>
    <property type="molecule type" value="Genomic_DNA"/>
</dbReference>
<dbReference type="OMA" id="WRFWEDL"/>
<gene>
    <name evidence="2" type="ORF">SELMODRAFT_90398</name>
</gene>
<feature type="transmembrane region" description="Helical" evidence="1">
    <location>
        <begin position="206"/>
        <end position="227"/>
    </location>
</feature>
<dbReference type="PANTHER" id="PTHR34809:SF1">
    <property type="entry name" value="MALTOSE EXCESS PROTEIN 1, CHLOROPLASTIC-RELATED"/>
    <property type="match status" value="1"/>
</dbReference>
<keyword evidence="1" id="KW-0812">Transmembrane</keyword>
<evidence type="ECO:0000256" key="1">
    <source>
        <dbReference type="SAM" id="Phobius"/>
    </source>
</evidence>
<keyword evidence="1" id="KW-0472">Membrane</keyword>
<dbReference type="InterPro" id="IPR034628">
    <property type="entry name" value="MEX1/MEX1-like"/>
</dbReference>
<feature type="transmembrane region" description="Helical" evidence="1">
    <location>
        <begin position="145"/>
        <end position="169"/>
    </location>
</feature>
<sequence>MASSSNSNSYRELEVIVFSSASLQGVNVTLVQDGDDGEEDDRQSLLLLSWNSTTIHLAEFATLPFLFLQLPQIILNARNLIAGNYEALSAVQWMGQLTSLLGNLSLLSYFAGRRERGAMAVQAVGVLTTLVVLIQLGIAGAMPSLALAGTVIAVAFGLLLNLLNYLLLLREWLWKIWEAVISVGGATVLLQVMWSTFEPHIPHTILPAVITGIATLTLVAMDAIGFLPQKWSDFLVALSAWTATLLFMWTPVAQMFQNFIDPENIKGLSPLTILLAMIGNGLLVPRALFTRDLMWFTGAAWGTLFQGWGLLLTLWM</sequence>
<dbReference type="PANTHER" id="PTHR34809">
    <property type="entry name" value="MALTOSE EXCESS PROTEIN 1, CHLOROPLASTIC-RELATED"/>
    <property type="match status" value="1"/>
</dbReference>
<feature type="transmembrane region" description="Helical" evidence="1">
    <location>
        <begin position="268"/>
        <end position="288"/>
    </location>
</feature>
<protein>
    <submittedName>
        <fullName evidence="2">Uncharacterized protein</fullName>
    </submittedName>
</protein>
<accession>D8RC71</accession>
<dbReference type="InParanoid" id="D8RC71"/>
<feature type="transmembrane region" description="Helical" evidence="1">
    <location>
        <begin position="176"/>
        <end position="194"/>
    </location>
</feature>
<reference evidence="2 3" key="1">
    <citation type="journal article" date="2011" name="Science">
        <title>The Selaginella genome identifies genetic changes associated with the evolution of vascular plants.</title>
        <authorList>
            <person name="Banks J.A."/>
            <person name="Nishiyama T."/>
            <person name="Hasebe M."/>
            <person name="Bowman J.L."/>
            <person name="Gribskov M."/>
            <person name="dePamphilis C."/>
            <person name="Albert V.A."/>
            <person name="Aono N."/>
            <person name="Aoyama T."/>
            <person name="Ambrose B.A."/>
            <person name="Ashton N.W."/>
            <person name="Axtell M.J."/>
            <person name="Barker E."/>
            <person name="Barker M.S."/>
            <person name="Bennetzen J.L."/>
            <person name="Bonawitz N.D."/>
            <person name="Chapple C."/>
            <person name="Cheng C."/>
            <person name="Correa L.G."/>
            <person name="Dacre M."/>
            <person name="DeBarry J."/>
            <person name="Dreyer I."/>
            <person name="Elias M."/>
            <person name="Engstrom E.M."/>
            <person name="Estelle M."/>
            <person name="Feng L."/>
            <person name="Finet C."/>
            <person name="Floyd S.K."/>
            <person name="Frommer W.B."/>
            <person name="Fujita T."/>
            <person name="Gramzow L."/>
            <person name="Gutensohn M."/>
            <person name="Harholt J."/>
            <person name="Hattori M."/>
            <person name="Heyl A."/>
            <person name="Hirai T."/>
            <person name="Hiwatashi Y."/>
            <person name="Ishikawa M."/>
            <person name="Iwata M."/>
            <person name="Karol K.G."/>
            <person name="Koehler B."/>
            <person name="Kolukisaoglu U."/>
            <person name="Kubo M."/>
            <person name="Kurata T."/>
            <person name="Lalonde S."/>
            <person name="Li K."/>
            <person name="Li Y."/>
            <person name="Litt A."/>
            <person name="Lyons E."/>
            <person name="Manning G."/>
            <person name="Maruyama T."/>
            <person name="Michael T.P."/>
            <person name="Mikami K."/>
            <person name="Miyazaki S."/>
            <person name="Morinaga S."/>
            <person name="Murata T."/>
            <person name="Mueller-Roeber B."/>
            <person name="Nelson D.R."/>
            <person name="Obara M."/>
            <person name="Oguri Y."/>
            <person name="Olmstead R.G."/>
            <person name="Onodera N."/>
            <person name="Petersen B.L."/>
            <person name="Pils B."/>
            <person name="Prigge M."/>
            <person name="Rensing S.A."/>
            <person name="Riano-Pachon D.M."/>
            <person name="Roberts A.W."/>
            <person name="Sato Y."/>
            <person name="Scheller H.V."/>
            <person name="Schulz B."/>
            <person name="Schulz C."/>
            <person name="Shakirov E.V."/>
            <person name="Shibagaki N."/>
            <person name="Shinohara N."/>
            <person name="Shippen D.E."/>
            <person name="Soerensen I."/>
            <person name="Sotooka R."/>
            <person name="Sugimoto N."/>
            <person name="Sugita M."/>
            <person name="Sumikawa N."/>
            <person name="Tanurdzic M."/>
            <person name="Theissen G."/>
            <person name="Ulvskov P."/>
            <person name="Wakazuki S."/>
            <person name="Weng J.K."/>
            <person name="Willats W.W."/>
            <person name="Wipf D."/>
            <person name="Wolf P.G."/>
            <person name="Yang L."/>
            <person name="Zimmer A.D."/>
            <person name="Zhu Q."/>
            <person name="Mitros T."/>
            <person name="Hellsten U."/>
            <person name="Loque D."/>
            <person name="Otillar R."/>
            <person name="Salamov A."/>
            <person name="Schmutz J."/>
            <person name="Shapiro H."/>
            <person name="Lindquist E."/>
            <person name="Lucas S."/>
            <person name="Rokhsar D."/>
            <person name="Grigoriev I.V."/>
        </authorList>
    </citation>
    <scope>NUCLEOTIDE SEQUENCE [LARGE SCALE GENOMIC DNA]</scope>
</reference>
<dbReference type="eggNOG" id="ENOG502QTKC">
    <property type="taxonomic scope" value="Eukaryota"/>
</dbReference>